<name>A0A7H2BKK0_9MICC</name>
<protein>
    <submittedName>
        <fullName evidence="1">Dehydrogenase</fullName>
    </submittedName>
</protein>
<evidence type="ECO:0000313" key="1">
    <source>
        <dbReference type="EMBL" id="QNV40196.1"/>
    </source>
</evidence>
<evidence type="ECO:0000313" key="2">
    <source>
        <dbReference type="Proteomes" id="UP000516421"/>
    </source>
</evidence>
<gene>
    <name evidence="1" type="ORF">IDM48_01775</name>
</gene>
<proteinExistence type="predicted"/>
<dbReference type="Proteomes" id="UP000516421">
    <property type="component" value="Chromosome"/>
</dbReference>
<reference evidence="1 2" key="1">
    <citation type="submission" date="2020-09" db="EMBL/GenBank/DDBJ databases">
        <title>Investigation of environmental microbe.</title>
        <authorList>
            <person name="Ou Y."/>
            <person name="Kang Q."/>
        </authorList>
    </citation>
    <scope>NUCLEOTIDE SEQUENCE [LARGE SCALE GENOMIC DNA]</scope>
    <source>
        <strain evidence="1 2">KJZ-9</strain>
    </source>
</reference>
<accession>A0A7H2BKK0</accession>
<sequence>MGIRDMLQSRRDDAELGRGVWRRAHDRFRRGIDRFHQILEKLPHDQNFELLIPEANALADLLPRVRDIARQAQLLAPSQGTDIPASPHGTYSDLHRSLSRAGNAVALCAEALAMVRCQGDCQLSCSRKVAVSRRLQTVIEHIEDAEAKLAQAHRESTN</sequence>
<dbReference type="RefSeq" id="WP_145173934.1">
    <property type="nucleotide sequence ID" value="NZ_BAAAHX010000011.1"/>
</dbReference>
<dbReference type="EMBL" id="CP061538">
    <property type="protein sequence ID" value="QNV40196.1"/>
    <property type="molecule type" value="Genomic_DNA"/>
</dbReference>
<dbReference type="AlphaFoldDB" id="A0A7H2BKK0"/>
<dbReference type="KEGG" id="rama:IDM48_01775"/>
<organism evidence="1 2">
    <name type="scientific">Rothia amarae</name>
    <dbReference type="NCBI Taxonomy" id="169480"/>
    <lineage>
        <taxon>Bacteria</taxon>
        <taxon>Bacillati</taxon>
        <taxon>Actinomycetota</taxon>
        <taxon>Actinomycetes</taxon>
        <taxon>Micrococcales</taxon>
        <taxon>Micrococcaceae</taxon>
        <taxon>Rothia</taxon>
    </lineage>
</organism>
<keyword evidence="2" id="KW-1185">Reference proteome</keyword>